<feature type="transmembrane region" description="Helical" evidence="7">
    <location>
        <begin position="273"/>
        <end position="292"/>
    </location>
</feature>
<evidence type="ECO:0000256" key="2">
    <source>
        <dbReference type="ARBA" id="ARBA00008335"/>
    </source>
</evidence>
<sequence>MPEIKLVDAAATAPKEASLIEITSSDEESTTPMFNEQTNYVPTRVIITIFLACASVDLLALMDQTTLAAALTIVSRDLNASSESSWIAGAYFLTSTSFQLLYGRLSDVWSRKVLLVIGIGIFFFGSLASSLAQNSLQLIVFRAFTGVGGGGIMTVAQMIVSDIVPLRERGKYQGILGSVVAIAHGIGPVIGGALASQSSDSWRWIFRLNLFLSGLTTACVYFFMPLRKVEGDWRKKVAAIDFFGATLALAGSALLVLALTWAGGEHSWGSSHVIGSLIVGIVVSVSFVLWQWKGTRIPLVPMEIFNFRLVNGAMLTMFVNGWGFLVQIYFVPSFYQLVYGYSAVKAGSLLLPITLTQTLFSTLSGLYIHRFGRYRECLLLGWAVWAVGMGLFSTLEGPSLGKQIGFALLSGFGLGNTLQPSLIAVQAGVSRKHMAVVTSFRNFVRNLGGTLGLAISGTIINNALRTSLMPHGLSKAATQLLINSPDLFRHDYGDERTNKILVELASAYTKGFRIIFIVSAILNALAFVAAWMLFTTLTTLALVGTGLAQVAVPEGYRKVYMTSKQDTKFVIVPKTRTAGATLVVQTITNKPEQQWYIKANQTQIQLADTTLCMDAGPQSGWKDMANIYLRECSATEVAQKWNAMADGRIALEASTGTKQCIDLQYLRATQNNPVGLYNCAGLANSGAADKGINWPLQNVTAAVVFSA</sequence>
<feature type="transmembrane region" description="Helical" evidence="7">
    <location>
        <begin position="85"/>
        <end position="102"/>
    </location>
</feature>
<dbReference type="AlphaFoldDB" id="A0A6A7A2V5"/>
<feature type="transmembrane region" description="Helical" evidence="7">
    <location>
        <begin position="172"/>
        <end position="194"/>
    </location>
</feature>
<dbReference type="InterPro" id="IPR035992">
    <property type="entry name" value="Ricin_B-like_lectins"/>
</dbReference>
<evidence type="ECO:0000256" key="6">
    <source>
        <dbReference type="ARBA" id="ARBA00023136"/>
    </source>
</evidence>
<dbReference type="PANTHER" id="PTHR23501:SF189">
    <property type="entry name" value="DRUG TRANSPORTER, PUTATIVE (AFU_ORTHOLOGUE AFUA_4G03920)-RELATED"/>
    <property type="match status" value="1"/>
</dbReference>
<feature type="transmembrane region" description="Helical" evidence="7">
    <location>
        <begin position="349"/>
        <end position="368"/>
    </location>
</feature>
<reference evidence="9" key="1">
    <citation type="journal article" date="2020" name="Stud. Mycol.">
        <title>101 Dothideomycetes genomes: a test case for predicting lifestyles and emergence of pathogens.</title>
        <authorList>
            <person name="Haridas S."/>
            <person name="Albert R."/>
            <person name="Binder M."/>
            <person name="Bloem J."/>
            <person name="Labutti K."/>
            <person name="Salamov A."/>
            <person name="Andreopoulos B."/>
            <person name="Baker S."/>
            <person name="Barry K."/>
            <person name="Bills G."/>
            <person name="Bluhm B."/>
            <person name="Cannon C."/>
            <person name="Castanera R."/>
            <person name="Culley D."/>
            <person name="Daum C."/>
            <person name="Ezra D."/>
            <person name="Gonzalez J."/>
            <person name="Henrissat B."/>
            <person name="Kuo A."/>
            <person name="Liang C."/>
            <person name="Lipzen A."/>
            <person name="Lutzoni F."/>
            <person name="Magnuson J."/>
            <person name="Mondo S."/>
            <person name="Nolan M."/>
            <person name="Ohm R."/>
            <person name="Pangilinan J."/>
            <person name="Park H.-J."/>
            <person name="Ramirez L."/>
            <person name="Alfaro M."/>
            <person name="Sun H."/>
            <person name="Tritt A."/>
            <person name="Yoshinaga Y."/>
            <person name="Zwiers L.-H."/>
            <person name="Turgeon B."/>
            <person name="Goodwin S."/>
            <person name="Spatafora J."/>
            <person name="Crous P."/>
            <person name="Grigoriev I."/>
        </authorList>
    </citation>
    <scope>NUCLEOTIDE SEQUENCE</scope>
    <source>
        <strain evidence="9">CBS 113818</strain>
    </source>
</reference>
<dbReference type="Pfam" id="PF07690">
    <property type="entry name" value="MFS_1"/>
    <property type="match status" value="1"/>
</dbReference>
<dbReference type="SUPFAM" id="SSF103473">
    <property type="entry name" value="MFS general substrate transporter"/>
    <property type="match status" value="1"/>
</dbReference>
<dbReference type="GO" id="GO:0005886">
    <property type="term" value="C:plasma membrane"/>
    <property type="evidence" value="ECO:0007669"/>
    <property type="project" value="TreeGrafter"/>
</dbReference>
<evidence type="ECO:0000256" key="1">
    <source>
        <dbReference type="ARBA" id="ARBA00004127"/>
    </source>
</evidence>
<dbReference type="GO" id="GO:0046943">
    <property type="term" value="F:carboxylic acid transmembrane transporter activity"/>
    <property type="evidence" value="ECO:0007669"/>
    <property type="project" value="UniProtKB-ARBA"/>
</dbReference>
<dbReference type="Gene3D" id="1.20.1250.20">
    <property type="entry name" value="MFS general substrate transporter like domains"/>
    <property type="match status" value="1"/>
</dbReference>
<feature type="transmembrane region" description="Helical" evidence="7">
    <location>
        <begin position="114"/>
        <end position="133"/>
    </location>
</feature>
<dbReference type="OrthoDB" id="6770063at2759"/>
<dbReference type="InterPro" id="IPR020846">
    <property type="entry name" value="MFS_dom"/>
</dbReference>
<dbReference type="CDD" id="cd00161">
    <property type="entry name" value="beta-trefoil_Ricin-like"/>
    <property type="match status" value="1"/>
</dbReference>
<evidence type="ECO:0000313" key="9">
    <source>
        <dbReference type="EMBL" id="KAF2826885.1"/>
    </source>
</evidence>
<dbReference type="CDD" id="cd17502">
    <property type="entry name" value="MFS_Azr1_MDR_like"/>
    <property type="match status" value="1"/>
</dbReference>
<keyword evidence="3" id="KW-0813">Transport</keyword>
<name>A0A6A7A2V5_9PLEO</name>
<feature type="transmembrane region" description="Helical" evidence="7">
    <location>
        <begin position="377"/>
        <end position="395"/>
    </location>
</feature>
<dbReference type="InterPro" id="IPR036259">
    <property type="entry name" value="MFS_trans_sf"/>
</dbReference>
<dbReference type="Gene3D" id="1.20.1720.10">
    <property type="entry name" value="Multidrug resistance protein D"/>
    <property type="match status" value="1"/>
</dbReference>
<feature type="transmembrane region" description="Helical" evidence="7">
    <location>
        <begin position="514"/>
        <end position="534"/>
    </location>
</feature>
<feature type="transmembrane region" description="Helical" evidence="7">
    <location>
        <begin position="206"/>
        <end position="226"/>
    </location>
</feature>
<keyword evidence="4 7" id="KW-0812">Transmembrane</keyword>
<comment type="subcellular location">
    <subcellularLocation>
        <location evidence="1">Endomembrane system</location>
        <topology evidence="1">Multi-pass membrane protein</topology>
    </subcellularLocation>
</comment>
<dbReference type="Proteomes" id="UP000799424">
    <property type="component" value="Unassembled WGS sequence"/>
</dbReference>
<comment type="similarity">
    <text evidence="2">Belongs to the major facilitator superfamily.</text>
</comment>
<evidence type="ECO:0000259" key="8">
    <source>
        <dbReference type="PROSITE" id="PS50850"/>
    </source>
</evidence>
<evidence type="ECO:0000313" key="10">
    <source>
        <dbReference type="Proteomes" id="UP000799424"/>
    </source>
</evidence>
<feature type="transmembrane region" description="Helical" evidence="7">
    <location>
        <begin position="139"/>
        <end position="160"/>
    </location>
</feature>
<feature type="transmembrane region" description="Helical" evidence="7">
    <location>
        <begin position="304"/>
        <end position="329"/>
    </location>
</feature>
<protein>
    <submittedName>
        <fullName evidence="9">MFS general substrate transporter</fullName>
    </submittedName>
</protein>
<dbReference type="EMBL" id="MU006225">
    <property type="protein sequence ID" value="KAF2826885.1"/>
    <property type="molecule type" value="Genomic_DNA"/>
</dbReference>
<dbReference type="SUPFAM" id="SSF50370">
    <property type="entry name" value="Ricin B-like lectins"/>
    <property type="match status" value="1"/>
</dbReference>
<keyword evidence="5 7" id="KW-1133">Transmembrane helix</keyword>
<evidence type="ECO:0000256" key="5">
    <source>
        <dbReference type="ARBA" id="ARBA00022989"/>
    </source>
</evidence>
<gene>
    <name evidence="9" type="ORF">CC86DRAFT_445801</name>
</gene>
<organism evidence="9 10">
    <name type="scientific">Ophiobolus disseminans</name>
    <dbReference type="NCBI Taxonomy" id="1469910"/>
    <lineage>
        <taxon>Eukaryota</taxon>
        <taxon>Fungi</taxon>
        <taxon>Dikarya</taxon>
        <taxon>Ascomycota</taxon>
        <taxon>Pezizomycotina</taxon>
        <taxon>Dothideomycetes</taxon>
        <taxon>Pleosporomycetidae</taxon>
        <taxon>Pleosporales</taxon>
        <taxon>Pleosporineae</taxon>
        <taxon>Phaeosphaeriaceae</taxon>
        <taxon>Ophiobolus</taxon>
    </lineage>
</organism>
<feature type="transmembrane region" description="Helical" evidence="7">
    <location>
        <begin position="45"/>
        <end position="73"/>
    </location>
</feature>
<feature type="transmembrane region" description="Helical" evidence="7">
    <location>
        <begin position="238"/>
        <end position="261"/>
    </location>
</feature>
<evidence type="ECO:0000256" key="3">
    <source>
        <dbReference type="ARBA" id="ARBA00022448"/>
    </source>
</evidence>
<feature type="transmembrane region" description="Helical" evidence="7">
    <location>
        <begin position="407"/>
        <end position="425"/>
    </location>
</feature>
<keyword evidence="6 7" id="KW-0472">Membrane</keyword>
<feature type="domain" description="Major facilitator superfamily (MFS) profile" evidence="8">
    <location>
        <begin position="49"/>
        <end position="538"/>
    </location>
</feature>
<evidence type="ECO:0000256" key="4">
    <source>
        <dbReference type="ARBA" id="ARBA00022692"/>
    </source>
</evidence>
<dbReference type="PANTHER" id="PTHR23501">
    <property type="entry name" value="MAJOR FACILITATOR SUPERFAMILY"/>
    <property type="match status" value="1"/>
</dbReference>
<dbReference type="Gene3D" id="2.80.10.50">
    <property type="match status" value="1"/>
</dbReference>
<dbReference type="PROSITE" id="PS50850">
    <property type="entry name" value="MFS"/>
    <property type="match status" value="1"/>
</dbReference>
<dbReference type="PROSITE" id="PS50231">
    <property type="entry name" value="RICIN_B_LECTIN"/>
    <property type="match status" value="1"/>
</dbReference>
<dbReference type="PRINTS" id="PR01036">
    <property type="entry name" value="TCRTETB"/>
</dbReference>
<dbReference type="InterPro" id="IPR011701">
    <property type="entry name" value="MFS"/>
</dbReference>
<accession>A0A6A7A2V5</accession>
<evidence type="ECO:0000256" key="7">
    <source>
        <dbReference type="SAM" id="Phobius"/>
    </source>
</evidence>
<dbReference type="GO" id="GO:0012505">
    <property type="term" value="C:endomembrane system"/>
    <property type="evidence" value="ECO:0007669"/>
    <property type="project" value="UniProtKB-SubCell"/>
</dbReference>
<proteinExistence type="inferred from homology"/>
<dbReference type="FunFam" id="1.20.1720.10:FF:000013">
    <property type="entry name" value="Related to multidrug resistance proteins"/>
    <property type="match status" value="1"/>
</dbReference>
<keyword evidence="10" id="KW-1185">Reference proteome</keyword>